<keyword evidence="2" id="KW-1185">Reference proteome</keyword>
<dbReference type="EMBL" id="OW152814">
    <property type="protein sequence ID" value="CAH2050053.1"/>
    <property type="molecule type" value="Genomic_DNA"/>
</dbReference>
<gene>
    <name evidence="1" type="ORF">IPOD504_LOCUS7206</name>
</gene>
<evidence type="ECO:0000313" key="1">
    <source>
        <dbReference type="EMBL" id="CAH2050053.1"/>
    </source>
</evidence>
<sequence>MLEISSVALSPPRREAWIYLEALAPRRVRQGGACVQFHLKKKYKSPHHNSTRAVTDTIACINHTHTRIAGGHLGCAWAAAAASGTCELFWAAPALLPSTPPHTATASLSAVYVDALFRLFYNGHSDIYYSDTFSLVSFATKSRNAERFRSIGGGIYFNATGESLGEDGVGKLLKGSLRSVVGKSQND</sequence>
<organism evidence="1 2">
    <name type="scientific">Iphiclides podalirius</name>
    <name type="common">scarce swallowtail</name>
    <dbReference type="NCBI Taxonomy" id="110791"/>
    <lineage>
        <taxon>Eukaryota</taxon>
        <taxon>Metazoa</taxon>
        <taxon>Ecdysozoa</taxon>
        <taxon>Arthropoda</taxon>
        <taxon>Hexapoda</taxon>
        <taxon>Insecta</taxon>
        <taxon>Pterygota</taxon>
        <taxon>Neoptera</taxon>
        <taxon>Endopterygota</taxon>
        <taxon>Lepidoptera</taxon>
        <taxon>Glossata</taxon>
        <taxon>Ditrysia</taxon>
        <taxon>Papilionoidea</taxon>
        <taxon>Papilionidae</taxon>
        <taxon>Papilioninae</taxon>
        <taxon>Iphiclides</taxon>
    </lineage>
</organism>
<name>A0ABN8IB46_9NEOP</name>
<dbReference type="Proteomes" id="UP000837857">
    <property type="component" value="Chromosome 2"/>
</dbReference>
<reference evidence="1" key="1">
    <citation type="submission" date="2022-03" db="EMBL/GenBank/DDBJ databases">
        <authorList>
            <person name="Martin H S."/>
        </authorList>
    </citation>
    <scope>NUCLEOTIDE SEQUENCE</scope>
</reference>
<feature type="non-terminal residue" evidence="1">
    <location>
        <position position="187"/>
    </location>
</feature>
<protein>
    <submittedName>
        <fullName evidence="1">Uncharacterized protein</fullName>
    </submittedName>
</protein>
<proteinExistence type="predicted"/>
<accession>A0ABN8IB46</accession>
<evidence type="ECO:0000313" key="2">
    <source>
        <dbReference type="Proteomes" id="UP000837857"/>
    </source>
</evidence>